<sequence length="380" mass="43240">MIQGIMIAWPWHLVLWSGICLVVLVAIHLLTKHRHISKKLPPGPPGWPIIGNIFDLDSAAHDTLERLSQKYGPVFWLRLGAVNTMVVSSAEAATEMFKNHDITFAGRTTNEALRVNSYDKGSMALSQYGSYWRMLRRICTTELFTNNRINGTQSLRTKCVDIMMKWMWDEAQDKGSVEVARFLGLMSFNISSNVMLSKDLVDPQSKQGAEFFESINQAMELCAKLNIADFFPFLRWLDPQGIKRMTEQALVSTHKFAYSFVEERILERQNGKKSARKDFLDVMLDFEGDNKDGEPARISEKNIGFLIFAVVKETLRLHPPVPLLIPRRAMKDTEFMGYSIPENTQILVNVWAIGRDSASWEDPLSFKPESTFEVANGILT</sequence>
<keyword evidence="2" id="KW-0812">Transmembrane</keyword>
<dbReference type="Pfam" id="PF00067">
    <property type="entry name" value="p450"/>
    <property type="match status" value="2"/>
</dbReference>
<dbReference type="GO" id="GO:0004497">
    <property type="term" value="F:monooxygenase activity"/>
    <property type="evidence" value="ECO:0007669"/>
    <property type="project" value="InterPro"/>
</dbReference>
<comment type="similarity">
    <text evidence="1">Belongs to the cytochrome P450 family.</text>
</comment>
<name>A0A7J6X348_THATH</name>
<evidence type="ECO:0000256" key="2">
    <source>
        <dbReference type="SAM" id="Phobius"/>
    </source>
</evidence>
<dbReference type="GO" id="GO:0020037">
    <property type="term" value="F:heme binding"/>
    <property type="evidence" value="ECO:0007669"/>
    <property type="project" value="InterPro"/>
</dbReference>
<dbReference type="InterPro" id="IPR001128">
    <property type="entry name" value="Cyt_P450"/>
</dbReference>
<dbReference type="GO" id="GO:0005506">
    <property type="term" value="F:iron ion binding"/>
    <property type="evidence" value="ECO:0007669"/>
    <property type="project" value="InterPro"/>
</dbReference>
<gene>
    <name evidence="3" type="ORF">FRX31_006908</name>
</gene>
<dbReference type="InterPro" id="IPR002401">
    <property type="entry name" value="Cyt_P450_E_grp-I"/>
</dbReference>
<keyword evidence="4" id="KW-1185">Reference proteome</keyword>
<dbReference type="GO" id="GO:0044550">
    <property type="term" value="P:secondary metabolite biosynthetic process"/>
    <property type="evidence" value="ECO:0007669"/>
    <property type="project" value="UniProtKB-ARBA"/>
</dbReference>
<protein>
    <submittedName>
        <fullName evidence="3">Cytochrome p450</fullName>
    </submittedName>
</protein>
<dbReference type="OrthoDB" id="1055148at2759"/>
<dbReference type="PANTHER" id="PTHR47950:SF15">
    <property type="entry name" value="CYTOCHROME P450"/>
    <property type="match status" value="1"/>
</dbReference>
<feature type="transmembrane region" description="Helical" evidence="2">
    <location>
        <begin position="6"/>
        <end position="30"/>
    </location>
</feature>
<keyword evidence="2" id="KW-0472">Membrane</keyword>
<dbReference type="SUPFAM" id="SSF48264">
    <property type="entry name" value="Cytochrome P450"/>
    <property type="match status" value="1"/>
</dbReference>
<organism evidence="3 4">
    <name type="scientific">Thalictrum thalictroides</name>
    <name type="common">Rue-anemone</name>
    <name type="synonym">Anemone thalictroides</name>
    <dbReference type="NCBI Taxonomy" id="46969"/>
    <lineage>
        <taxon>Eukaryota</taxon>
        <taxon>Viridiplantae</taxon>
        <taxon>Streptophyta</taxon>
        <taxon>Embryophyta</taxon>
        <taxon>Tracheophyta</taxon>
        <taxon>Spermatophyta</taxon>
        <taxon>Magnoliopsida</taxon>
        <taxon>Ranunculales</taxon>
        <taxon>Ranunculaceae</taxon>
        <taxon>Thalictroideae</taxon>
        <taxon>Thalictrum</taxon>
    </lineage>
</organism>
<dbReference type="Proteomes" id="UP000554482">
    <property type="component" value="Unassembled WGS sequence"/>
</dbReference>
<dbReference type="AlphaFoldDB" id="A0A7J6X348"/>
<dbReference type="InterPro" id="IPR036396">
    <property type="entry name" value="Cyt_P450_sf"/>
</dbReference>
<reference evidence="3 4" key="1">
    <citation type="submission" date="2020-06" db="EMBL/GenBank/DDBJ databases">
        <title>Transcriptomic and genomic resources for Thalictrum thalictroides and T. hernandezii: Facilitating candidate gene discovery in an emerging model plant lineage.</title>
        <authorList>
            <person name="Arias T."/>
            <person name="Riano-Pachon D.M."/>
            <person name="Di Stilio V.S."/>
        </authorList>
    </citation>
    <scope>NUCLEOTIDE SEQUENCE [LARGE SCALE GENOMIC DNA]</scope>
    <source>
        <strain evidence="4">cv. WT478/WT964</strain>
        <tissue evidence="3">Leaves</tissue>
    </source>
</reference>
<evidence type="ECO:0000313" key="4">
    <source>
        <dbReference type="Proteomes" id="UP000554482"/>
    </source>
</evidence>
<proteinExistence type="inferred from homology"/>
<evidence type="ECO:0000313" key="3">
    <source>
        <dbReference type="EMBL" id="KAF5203507.1"/>
    </source>
</evidence>
<keyword evidence="2" id="KW-1133">Transmembrane helix</keyword>
<dbReference type="EMBL" id="JABWDY010006691">
    <property type="protein sequence ID" value="KAF5203507.1"/>
    <property type="molecule type" value="Genomic_DNA"/>
</dbReference>
<dbReference type="PRINTS" id="PR00463">
    <property type="entry name" value="EP450I"/>
</dbReference>
<dbReference type="Gene3D" id="1.10.630.10">
    <property type="entry name" value="Cytochrome P450"/>
    <property type="match status" value="2"/>
</dbReference>
<dbReference type="GO" id="GO:0016705">
    <property type="term" value="F:oxidoreductase activity, acting on paired donors, with incorporation or reduction of molecular oxygen"/>
    <property type="evidence" value="ECO:0007669"/>
    <property type="project" value="InterPro"/>
</dbReference>
<accession>A0A7J6X348</accession>
<evidence type="ECO:0000256" key="1">
    <source>
        <dbReference type="ARBA" id="ARBA00010617"/>
    </source>
</evidence>
<dbReference type="PANTHER" id="PTHR47950">
    <property type="entry name" value="CYTOCHROME P450, FAMILY 76, SUBFAMILY C, POLYPEPTIDE 5-RELATED"/>
    <property type="match status" value="1"/>
</dbReference>
<comment type="caution">
    <text evidence="3">The sequence shown here is derived from an EMBL/GenBank/DDBJ whole genome shotgun (WGS) entry which is preliminary data.</text>
</comment>